<dbReference type="Gene3D" id="3.90.180.10">
    <property type="entry name" value="Medium-chain alcohol dehydrogenases, catalytic domain"/>
    <property type="match status" value="1"/>
</dbReference>
<dbReference type="AlphaFoldDB" id="A0A8T2S0M0"/>
<keyword evidence="2" id="KW-1185">Reference proteome</keyword>
<organism evidence="1 2">
    <name type="scientific">Ceratopteris richardii</name>
    <name type="common">Triangle waterfern</name>
    <dbReference type="NCBI Taxonomy" id="49495"/>
    <lineage>
        <taxon>Eukaryota</taxon>
        <taxon>Viridiplantae</taxon>
        <taxon>Streptophyta</taxon>
        <taxon>Embryophyta</taxon>
        <taxon>Tracheophyta</taxon>
        <taxon>Polypodiopsida</taxon>
        <taxon>Polypodiidae</taxon>
        <taxon>Polypodiales</taxon>
        <taxon>Pteridineae</taxon>
        <taxon>Pteridaceae</taxon>
        <taxon>Parkerioideae</taxon>
        <taxon>Ceratopteris</taxon>
    </lineage>
</organism>
<reference evidence="1 2" key="1">
    <citation type="submission" date="2021-08" db="EMBL/GenBank/DDBJ databases">
        <title>WGS assembly of Ceratopteris richardii.</title>
        <authorList>
            <person name="Marchant D.B."/>
            <person name="Chen G."/>
            <person name="Jenkins J."/>
            <person name="Shu S."/>
            <person name="Leebens-Mack J."/>
            <person name="Grimwood J."/>
            <person name="Schmutz J."/>
            <person name="Soltis P."/>
            <person name="Soltis D."/>
            <person name="Chen Z.-H."/>
        </authorList>
    </citation>
    <scope>NUCLEOTIDE SEQUENCE [LARGE SCALE GENOMIC DNA]</scope>
    <source>
        <strain evidence="1">Whitten #5841</strain>
        <tissue evidence="1">Leaf</tissue>
    </source>
</reference>
<evidence type="ECO:0000313" key="2">
    <source>
        <dbReference type="Proteomes" id="UP000825935"/>
    </source>
</evidence>
<gene>
    <name evidence="1" type="ORF">KP509_23G028200</name>
</gene>
<dbReference type="OMA" id="PMPISTI"/>
<dbReference type="OrthoDB" id="1733814at2759"/>
<accession>A0A8T2S0M0</accession>
<dbReference type="Proteomes" id="UP000825935">
    <property type="component" value="Chromosome 23"/>
</dbReference>
<dbReference type="EMBL" id="CM035428">
    <property type="protein sequence ID" value="KAH7301467.1"/>
    <property type="molecule type" value="Genomic_DNA"/>
</dbReference>
<name>A0A8T2S0M0_CERRI</name>
<dbReference type="Gene3D" id="3.40.50.720">
    <property type="entry name" value="NAD(P)-binding Rossmann-like Domain"/>
    <property type="match status" value="1"/>
</dbReference>
<sequence length="100" mass="11050">MVLYGQSFGILDPMPISTIQSKSLFATPPSMFHYTATWEELLATIEEVFENVVSGIVTVHVNKKIFTLTSGSAHIDLEGRKTTRSIVLVVERNDYSVSAS</sequence>
<comment type="caution">
    <text evidence="1">The sequence shown here is derived from an EMBL/GenBank/DDBJ whole genome shotgun (WGS) entry which is preliminary data.</text>
</comment>
<protein>
    <submittedName>
        <fullName evidence="1">Uncharacterized protein</fullName>
    </submittedName>
</protein>
<evidence type="ECO:0000313" key="1">
    <source>
        <dbReference type="EMBL" id="KAH7301467.1"/>
    </source>
</evidence>
<proteinExistence type="predicted"/>